<dbReference type="Proteomes" id="UP001154015">
    <property type="component" value="Unassembled WGS sequence"/>
</dbReference>
<accession>A0ABM9H4D7</accession>
<reference evidence="2" key="1">
    <citation type="submission" date="2022-03" db="EMBL/GenBank/DDBJ databases">
        <authorList>
            <person name="Leyn A S."/>
        </authorList>
    </citation>
    <scope>NUCLEOTIDE SEQUENCE</scope>
    <source>
        <strain evidence="2">Streptomyces globisporus 4-3</strain>
    </source>
</reference>
<comment type="caution">
    <text evidence="2">The sequence shown here is derived from an EMBL/GenBank/DDBJ whole genome shotgun (WGS) entry which is preliminary data.</text>
</comment>
<organism evidence="2 3">
    <name type="scientific">Streptomyces globisporus</name>
    <dbReference type="NCBI Taxonomy" id="1908"/>
    <lineage>
        <taxon>Bacteria</taxon>
        <taxon>Bacillati</taxon>
        <taxon>Actinomycetota</taxon>
        <taxon>Actinomycetes</taxon>
        <taxon>Kitasatosporales</taxon>
        <taxon>Streptomycetaceae</taxon>
        <taxon>Streptomyces</taxon>
    </lineage>
</organism>
<name>A0ABM9H4D7_STRGL</name>
<dbReference type="RefSeq" id="WP_158071067.1">
    <property type="nucleotide sequence ID" value="NZ_CAKXYP010000018.1"/>
</dbReference>
<evidence type="ECO:0000256" key="1">
    <source>
        <dbReference type="SAM" id="MobiDB-lite"/>
    </source>
</evidence>
<proteinExistence type="predicted"/>
<protein>
    <submittedName>
        <fullName evidence="2">Uncharacterized protein</fullName>
    </submittedName>
</protein>
<dbReference type="EMBL" id="CAKXYP010000018">
    <property type="protein sequence ID" value="CAH9418499.1"/>
    <property type="molecule type" value="Genomic_DNA"/>
</dbReference>
<evidence type="ECO:0000313" key="3">
    <source>
        <dbReference type="Proteomes" id="UP001154015"/>
    </source>
</evidence>
<sequence>MTSAITQEQPPRRPRGGAPDDAPEEAGVREEEYAQLTQEPGLFRSLWELQRHMSGGAA</sequence>
<evidence type="ECO:0000313" key="2">
    <source>
        <dbReference type="EMBL" id="CAH9418499.1"/>
    </source>
</evidence>
<feature type="region of interest" description="Disordered" evidence="1">
    <location>
        <begin position="1"/>
        <end position="37"/>
    </location>
</feature>
<gene>
    <name evidence="2" type="ORF">SGL43_05548</name>
</gene>
<keyword evidence="3" id="KW-1185">Reference proteome</keyword>